<dbReference type="InParanoid" id="A0A059C2T4"/>
<dbReference type="AlphaFoldDB" id="A0A059C2T4"/>
<evidence type="ECO:0000313" key="1">
    <source>
        <dbReference type="EMBL" id="KCW72682.1"/>
    </source>
</evidence>
<accession>A0A059C2T4</accession>
<organism evidence="1">
    <name type="scientific">Eucalyptus grandis</name>
    <name type="common">Flooded gum</name>
    <dbReference type="NCBI Taxonomy" id="71139"/>
    <lineage>
        <taxon>Eukaryota</taxon>
        <taxon>Viridiplantae</taxon>
        <taxon>Streptophyta</taxon>
        <taxon>Embryophyta</taxon>
        <taxon>Tracheophyta</taxon>
        <taxon>Spermatophyta</taxon>
        <taxon>Magnoliopsida</taxon>
        <taxon>eudicotyledons</taxon>
        <taxon>Gunneridae</taxon>
        <taxon>Pentapetalae</taxon>
        <taxon>rosids</taxon>
        <taxon>malvids</taxon>
        <taxon>Myrtales</taxon>
        <taxon>Myrtaceae</taxon>
        <taxon>Myrtoideae</taxon>
        <taxon>Eucalypteae</taxon>
        <taxon>Eucalyptus</taxon>
    </lineage>
</organism>
<sequence>MPQEMSMELLRRSLVTARARYLSCQKLSGCSCSGPVELMIMECSFPFPGLIFQVRPRCFSLASSPVSEQKIFRLRLSRSPRPAFCLLDIYTYGCVRMNGCQYMH</sequence>
<reference evidence="1" key="1">
    <citation type="submission" date="2013-07" db="EMBL/GenBank/DDBJ databases">
        <title>The genome of Eucalyptus grandis.</title>
        <authorList>
            <person name="Schmutz J."/>
            <person name="Hayes R."/>
            <person name="Myburg A."/>
            <person name="Tuskan G."/>
            <person name="Grattapaglia D."/>
            <person name="Rokhsar D.S."/>
        </authorList>
    </citation>
    <scope>NUCLEOTIDE SEQUENCE</scope>
    <source>
        <tissue evidence="1">Leaf extractions</tissue>
    </source>
</reference>
<dbReference type="EMBL" id="KK198757">
    <property type="protein sequence ID" value="KCW72682.1"/>
    <property type="molecule type" value="Genomic_DNA"/>
</dbReference>
<gene>
    <name evidence="1" type="ORF">EUGRSUZ_E01139</name>
</gene>
<dbReference type="Gramene" id="KCW72682">
    <property type="protein sequence ID" value="KCW72682"/>
    <property type="gene ID" value="EUGRSUZ_E01139"/>
</dbReference>
<protein>
    <submittedName>
        <fullName evidence="1">Uncharacterized protein</fullName>
    </submittedName>
</protein>
<name>A0A059C2T4_EUCGR</name>
<proteinExistence type="predicted"/>